<feature type="non-terminal residue" evidence="1">
    <location>
        <position position="266"/>
    </location>
</feature>
<organism evidence="1 2">
    <name type="scientific">Diversispora eburnea</name>
    <dbReference type="NCBI Taxonomy" id="1213867"/>
    <lineage>
        <taxon>Eukaryota</taxon>
        <taxon>Fungi</taxon>
        <taxon>Fungi incertae sedis</taxon>
        <taxon>Mucoromycota</taxon>
        <taxon>Glomeromycotina</taxon>
        <taxon>Glomeromycetes</taxon>
        <taxon>Diversisporales</taxon>
        <taxon>Diversisporaceae</taxon>
        <taxon>Diversispora</taxon>
    </lineage>
</organism>
<reference evidence="1" key="1">
    <citation type="submission" date="2021-06" db="EMBL/GenBank/DDBJ databases">
        <authorList>
            <person name="Kallberg Y."/>
            <person name="Tangrot J."/>
            <person name="Rosling A."/>
        </authorList>
    </citation>
    <scope>NUCLEOTIDE SEQUENCE</scope>
    <source>
        <strain evidence="1">AZ414A</strain>
    </source>
</reference>
<keyword evidence="2" id="KW-1185">Reference proteome</keyword>
<feature type="non-terminal residue" evidence="1">
    <location>
        <position position="1"/>
    </location>
</feature>
<sequence>PTLKLLSDVFPQMLSALPKICFCVPKLTEEAAKFIDKLLKAEDVDDIPAVTGEEKTFRKLFSRILDSITMTRKNDLPEVEHTFRNVVPLLDATIGKDGYFWVKYGEQSLAATATRRNKERDPNDRARIGFKIDAMIEYQNLSWTPVISCLEVSGGLPQCSRSKEWDDTLKLGLELRDLWAIAGDHLMGVDVSELVWWGLAVIGRKIRVYAFASSGFLFHLVLMYEAFLPSSREDLYSLELIYLVLKEYKKKLDETKNMISELSKKK</sequence>
<evidence type="ECO:0000313" key="2">
    <source>
        <dbReference type="Proteomes" id="UP000789706"/>
    </source>
</evidence>
<name>A0A9N9DKE1_9GLOM</name>
<dbReference type="Proteomes" id="UP000789706">
    <property type="component" value="Unassembled WGS sequence"/>
</dbReference>
<gene>
    <name evidence="1" type="ORF">DEBURN_LOCUS11059</name>
</gene>
<accession>A0A9N9DKE1</accession>
<comment type="caution">
    <text evidence="1">The sequence shown here is derived from an EMBL/GenBank/DDBJ whole genome shotgun (WGS) entry which is preliminary data.</text>
</comment>
<dbReference type="OrthoDB" id="2350333at2759"/>
<evidence type="ECO:0000313" key="1">
    <source>
        <dbReference type="EMBL" id="CAG8638238.1"/>
    </source>
</evidence>
<dbReference type="EMBL" id="CAJVPK010004625">
    <property type="protein sequence ID" value="CAG8638238.1"/>
    <property type="molecule type" value="Genomic_DNA"/>
</dbReference>
<proteinExistence type="predicted"/>
<dbReference type="AlphaFoldDB" id="A0A9N9DKE1"/>
<protein>
    <submittedName>
        <fullName evidence="1">11558_t:CDS:1</fullName>
    </submittedName>
</protein>